<dbReference type="Proteomes" id="UP000007151">
    <property type="component" value="Unassembled WGS sequence"/>
</dbReference>
<dbReference type="Pfam" id="PF10601">
    <property type="entry name" value="zf-LITAF-like"/>
    <property type="match status" value="1"/>
</dbReference>
<evidence type="ECO:0000256" key="2">
    <source>
        <dbReference type="ARBA" id="ARBA00004481"/>
    </source>
</evidence>
<feature type="domain" description="LITAF" evidence="9">
    <location>
        <begin position="191"/>
        <end position="277"/>
    </location>
</feature>
<evidence type="ECO:0000256" key="3">
    <source>
        <dbReference type="ARBA" id="ARBA00004630"/>
    </source>
</evidence>
<dbReference type="GO" id="GO:0031902">
    <property type="term" value="C:late endosome membrane"/>
    <property type="evidence" value="ECO:0007669"/>
    <property type="project" value="UniProtKB-SubCell"/>
</dbReference>
<dbReference type="InterPro" id="IPR006629">
    <property type="entry name" value="LITAF"/>
</dbReference>
<evidence type="ECO:0000313" key="10">
    <source>
        <dbReference type="EMBL" id="OWR43341.1"/>
    </source>
</evidence>
<name>A0A212EPF9_DANPL</name>
<evidence type="ECO:0000256" key="1">
    <source>
        <dbReference type="ARBA" id="ARBA00004414"/>
    </source>
</evidence>
<dbReference type="PANTHER" id="PTHR23292:SF14">
    <property type="entry name" value="FI16615P1-RELATED"/>
    <property type="match status" value="1"/>
</dbReference>
<gene>
    <name evidence="10" type="ORF">KGM_210655</name>
</gene>
<dbReference type="InParanoid" id="A0A212EPF9"/>
<organism evidence="10 11">
    <name type="scientific">Danaus plexippus plexippus</name>
    <dbReference type="NCBI Taxonomy" id="278856"/>
    <lineage>
        <taxon>Eukaryota</taxon>
        <taxon>Metazoa</taxon>
        <taxon>Ecdysozoa</taxon>
        <taxon>Arthropoda</taxon>
        <taxon>Hexapoda</taxon>
        <taxon>Insecta</taxon>
        <taxon>Pterygota</taxon>
        <taxon>Neoptera</taxon>
        <taxon>Endopterygota</taxon>
        <taxon>Lepidoptera</taxon>
        <taxon>Glossata</taxon>
        <taxon>Ditrysia</taxon>
        <taxon>Papilionoidea</taxon>
        <taxon>Nymphalidae</taxon>
        <taxon>Danainae</taxon>
        <taxon>Danaini</taxon>
        <taxon>Danaina</taxon>
        <taxon>Danaus</taxon>
        <taxon>Danaus</taxon>
    </lineage>
</organism>
<keyword evidence="5" id="KW-0479">Metal-binding</keyword>
<evidence type="ECO:0000256" key="4">
    <source>
        <dbReference type="ARBA" id="ARBA00005975"/>
    </source>
</evidence>
<keyword evidence="6" id="KW-0862">Zinc</keyword>
<dbReference type="PROSITE" id="PS51837">
    <property type="entry name" value="LITAF"/>
    <property type="match status" value="1"/>
</dbReference>
<dbReference type="GO" id="GO:0005765">
    <property type="term" value="C:lysosomal membrane"/>
    <property type="evidence" value="ECO:0007669"/>
    <property type="project" value="UniProtKB-SubCell"/>
</dbReference>
<comment type="subcellular location">
    <subcellularLocation>
        <location evidence="2">Endosome membrane</location>
        <topology evidence="2">Peripheral membrane protein</topology>
    </subcellularLocation>
    <subcellularLocation>
        <location evidence="1">Late endosome membrane</location>
    </subcellularLocation>
    <subcellularLocation>
        <location evidence="3">Lysosome membrane</location>
        <topology evidence="3">Peripheral membrane protein</topology>
        <orientation evidence="3">Cytoplasmic side</orientation>
    </subcellularLocation>
</comment>
<protein>
    <submittedName>
        <fullName evidence="10">Lipopolysaccharide-induced transcription factor regulating tumor necrosis factor alpha</fullName>
    </submittedName>
</protein>
<dbReference type="AlphaFoldDB" id="A0A212EPF9"/>
<feature type="region of interest" description="Disordered" evidence="8">
    <location>
        <begin position="1"/>
        <end position="25"/>
    </location>
</feature>
<keyword evidence="11" id="KW-1185">Reference proteome</keyword>
<reference evidence="10 11" key="1">
    <citation type="journal article" date="2011" name="Cell">
        <title>The monarch butterfly genome yields insights into long-distance migration.</title>
        <authorList>
            <person name="Zhan S."/>
            <person name="Merlin C."/>
            <person name="Boore J.L."/>
            <person name="Reppert S.M."/>
        </authorList>
    </citation>
    <scope>NUCLEOTIDE SEQUENCE [LARGE SCALE GENOMIC DNA]</scope>
    <source>
        <strain evidence="10">F-2</strain>
    </source>
</reference>
<keyword evidence="7" id="KW-0472">Membrane</keyword>
<comment type="similarity">
    <text evidence="4">Belongs to the CDIP1/LITAF family.</text>
</comment>
<dbReference type="STRING" id="278856.A0A212EPF9"/>
<dbReference type="InterPro" id="IPR037519">
    <property type="entry name" value="LITAF_fam"/>
</dbReference>
<feature type="region of interest" description="Disordered" evidence="8">
    <location>
        <begin position="337"/>
        <end position="417"/>
    </location>
</feature>
<dbReference type="SMART" id="SM00714">
    <property type="entry name" value="LITAF"/>
    <property type="match status" value="1"/>
</dbReference>
<feature type="compositionally biased region" description="Basic and acidic residues" evidence="8">
    <location>
        <begin position="371"/>
        <end position="389"/>
    </location>
</feature>
<feature type="compositionally biased region" description="Polar residues" evidence="8">
    <location>
        <begin position="391"/>
        <end position="405"/>
    </location>
</feature>
<proteinExistence type="inferred from homology"/>
<feature type="region of interest" description="Disordered" evidence="8">
    <location>
        <begin position="287"/>
        <end position="307"/>
    </location>
</feature>
<evidence type="ECO:0000256" key="7">
    <source>
        <dbReference type="ARBA" id="ARBA00023136"/>
    </source>
</evidence>
<dbReference type="EMBL" id="AGBW02013491">
    <property type="protein sequence ID" value="OWR43341.1"/>
    <property type="molecule type" value="Genomic_DNA"/>
</dbReference>
<evidence type="ECO:0000256" key="6">
    <source>
        <dbReference type="ARBA" id="ARBA00022833"/>
    </source>
</evidence>
<dbReference type="eggNOG" id="ENOG502T77K">
    <property type="taxonomic scope" value="Eukaryota"/>
</dbReference>
<sequence length="461" mass="51692">MDNENDNHNIDNNPTNRDVQTEEDNDDISITSKEIMTYKLDVSPNGVDPVYNNCSPRFSREGPSALPESPVVFTQPLRIFSNVPSPMSLNMPTSSQPQSLFLQALAKLNTSSISLAFKNIDDKLRFNNDSALNKELSPPDSLTSAPPSYSFVLRQMAARRRPRLMGTFYPSPSFVQHTPPPNYATAFDIYVDNPITQPPPRIYNFGFTPMPIVCPQCGHTGMTVVTCKITLCTHLCAMSLCLMCCWICAPLPYVLRSCKDVYHYCRNCRSYLGMYCPTSPDRAWRRARDPRSARSARPGLHNVDSSGMAARVSVEGAGPSYASVLNFRVSDSNKENIEATEEVADAPPRQDDEEEEGFVPVISHARRPAKSRRERERRAAPRPHKEPKPQTEPQPASDQQQSTEPQPKKFVEAPIPKVNPWQVEMTSAVTRKYMTSDFKTHPKNPQAVEALSISYSDFQIS</sequence>
<evidence type="ECO:0000313" key="11">
    <source>
        <dbReference type="Proteomes" id="UP000007151"/>
    </source>
</evidence>
<accession>A0A212EPF9</accession>
<evidence type="ECO:0000256" key="8">
    <source>
        <dbReference type="SAM" id="MobiDB-lite"/>
    </source>
</evidence>
<evidence type="ECO:0000256" key="5">
    <source>
        <dbReference type="ARBA" id="ARBA00022723"/>
    </source>
</evidence>
<evidence type="ECO:0000259" key="9">
    <source>
        <dbReference type="PROSITE" id="PS51837"/>
    </source>
</evidence>
<comment type="caution">
    <text evidence="10">The sequence shown here is derived from an EMBL/GenBank/DDBJ whole genome shotgun (WGS) entry which is preliminary data.</text>
</comment>
<dbReference type="GO" id="GO:0008270">
    <property type="term" value="F:zinc ion binding"/>
    <property type="evidence" value="ECO:0007669"/>
    <property type="project" value="TreeGrafter"/>
</dbReference>
<dbReference type="KEGG" id="dpl:KGM_210655"/>
<dbReference type="PANTHER" id="PTHR23292">
    <property type="entry name" value="LIPOPOLYSACCHARIDE-INDUCED TUMOR NECROSIS FACTOR-ALPHA FACTOR"/>
    <property type="match status" value="1"/>
</dbReference>